<evidence type="ECO:0000256" key="3">
    <source>
        <dbReference type="ARBA" id="ARBA00023125"/>
    </source>
</evidence>
<dbReference type="Proteomes" id="UP001501591">
    <property type="component" value="Unassembled WGS sequence"/>
</dbReference>
<keyword evidence="3" id="KW-0238">DNA-binding</keyword>
<dbReference type="EMBL" id="BAABCP010000001">
    <property type="protein sequence ID" value="GAA3925026.1"/>
    <property type="molecule type" value="Genomic_DNA"/>
</dbReference>
<name>A0ABP7MP08_9MICO</name>
<dbReference type="InterPro" id="IPR036388">
    <property type="entry name" value="WH-like_DNA-bd_sf"/>
</dbReference>
<evidence type="ECO:0000313" key="7">
    <source>
        <dbReference type="Proteomes" id="UP001501591"/>
    </source>
</evidence>
<comment type="similarity">
    <text evidence="1">Belongs to the LysR transcriptional regulatory family.</text>
</comment>
<dbReference type="Gene3D" id="1.10.10.10">
    <property type="entry name" value="Winged helix-like DNA-binding domain superfamily/Winged helix DNA-binding domain"/>
    <property type="match status" value="1"/>
</dbReference>
<protein>
    <submittedName>
        <fullName evidence="6">LysR family transcriptional regulator</fullName>
    </submittedName>
</protein>
<dbReference type="Pfam" id="PF00126">
    <property type="entry name" value="HTH_1"/>
    <property type="match status" value="1"/>
</dbReference>
<keyword evidence="4" id="KW-0804">Transcription</keyword>
<dbReference type="PANTHER" id="PTHR30346:SF29">
    <property type="entry name" value="LYSR SUBSTRATE-BINDING"/>
    <property type="match status" value="1"/>
</dbReference>
<evidence type="ECO:0000256" key="1">
    <source>
        <dbReference type="ARBA" id="ARBA00009437"/>
    </source>
</evidence>
<evidence type="ECO:0000259" key="5">
    <source>
        <dbReference type="PROSITE" id="PS50931"/>
    </source>
</evidence>
<reference evidence="7" key="1">
    <citation type="journal article" date="2019" name="Int. J. Syst. Evol. Microbiol.">
        <title>The Global Catalogue of Microorganisms (GCM) 10K type strain sequencing project: providing services to taxonomists for standard genome sequencing and annotation.</title>
        <authorList>
            <consortium name="The Broad Institute Genomics Platform"/>
            <consortium name="The Broad Institute Genome Sequencing Center for Infectious Disease"/>
            <person name="Wu L."/>
            <person name="Ma J."/>
        </authorList>
    </citation>
    <scope>NUCLEOTIDE SEQUENCE [LARGE SCALE GENOMIC DNA]</scope>
    <source>
        <strain evidence="7">JCM 17024</strain>
    </source>
</reference>
<keyword evidence="7" id="KW-1185">Reference proteome</keyword>
<dbReference type="InterPro" id="IPR036390">
    <property type="entry name" value="WH_DNA-bd_sf"/>
</dbReference>
<dbReference type="Pfam" id="PF03466">
    <property type="entry name" value="LysR_substrate"/>
    <property type="match status" value="1"/>
</dbReference>
<dbReference type="SUPFAM" id="SSF46785">
    <property type="entry name" value="Winged helix' DNA-binding domain"/>
    <property type="match status" value="1"/>
</dbReference>
<dbReference type="InterPro" id="IPR005119">
    <property type="entry name" value="LysR_subst-bd"/>
</dbReference>
<feature type="domain" description="HTH lysR-type" evidence="5">
    <location>
        <begin position="11"/>
        <end position="68"/>
    </location>
</feature>
<dbReference type="PANTHER" id="PTHR30346">
    <property type="entry name" value="TRANSCRIPTIONAL DUAL REGULATOR HCAR-RELATED"/>
    <property type="match status" value="1"/>
</dbReference>
<proteinExistence type="inferred from homology"/>
<comment type="caution">
    <text evidence="6">The sequence shown here is derived from an EMBL/GenBank/DDBJ whole genome shotgun (WGS) entry which is preliminary data.</text>
</comment>
<sequence>MAVIEKYDEHMDTRQIEYAVAVAEELNFTRAAQRVFAVQSTVSVGVRALESELGVALFDRDKRGVRITSTGEAVLPLLREFLAAGERIRTAVDPAGGLRGELRVGVFAHLGYLDLPSVIGAFHQRHPLVDLRLRPSRGGSSELAEDVRRGRLDLAFFGLPPSSAPGLETRLIVRSPFVAVLPLGHPLSDAQSVAVQDLSRESFVEAPDGFGPRVVLDAALRGLGVTRVIATEIGELGAIPAFVEAGLGVAVIPEIFITDRSAAVSVRPLSHPIDWDFNAVTRPHPSPAARVLLEAIVSSATRRSAAPHTAA</sequence>
<gene>
    <name evidence="6" type="ORF">GCM10022383_00360</name>
</gene>
<keyword evidence="2" id="KW-0805">Transcription regulation</keyword>
<accession>A0ABP7MP08</accession>
<dbReference type="InterPro" id="IPR000847">
    <property type="entry name" value="LysR_HTH_N"/>
</dbReference>
<evidence type="ECO:0000256" key="2">
    <source>
        <dbReference type="ARBA" id="ARBA00023015"/>
    </source>
</evidence>
<evidence type="ECO:0000313" key="6">
    <source>
        <dbReference type="EMBL" id="GAA3925026.1"/>
    </source>
</evidence>
<dbReference type="PROSITE" id="PS50931">
    <property type="entry name" value="HTH_LYSR"/>
    <property type="match status" value="1"/>
</dbReference>
<dbReference type="Gene3D" id="3.40.190.290">
    <property type="match status" value="1"/>
</dbReference>
<organism evidence="6 7">
    <name type="scientific">Microbacterium soli</name>
    <dbReference type="NCBI Taxonomy" id="446075"/>
    <lineage>
        <taxon>Bacteria</taxon>
        <taxon>Bacillati</taxon>
        <taxon>Actinomycetota</taxon>
        <taxon>Actinomycetes</taxon>
        <taxon>Micrococcales</taxon>
        <taxon>Microbacteriaceae</taxon>
        <taxon>Microbacterium</taxon>
    </lineage>
</organism>
<dbReference type="PRINTS" id="PR00039">
    <property type="entry name" value="HTHLYSR"/>
</dbReference>
<evidence type="ECO:0000256" key="4">
    <source>
        <dbReference type="ARBA" id="ARBA00023163"/>
    </source>
</evidence>
<dbReference type="SUPFAM" id="SSF53850">
    <property type="entry name" value="Periplasmic binding protein-like II"/>
    <property type="match status" value="1"/>
</dbReference>